<dbReference type="Gene3D" id="3.10.270.10">
    <property type="entry name" value="Urate Oxidase"/>
    <property type="match status" value="1"/>
</dbReference>
<feature type="binding site" evidence="12">
    <location>
        <position position="240"/>
    </location>
    <ligand>
        <name>urate</name>
        <dbReference type="ChEBI" id="CHEBI:17775"/>
    </ligand>
</feature>
<feature type="active site" description="Charge relay system" evidence="11">
    <location>
        <position position="71"/>
    </location>
</feature>
<dbReference type="EMBL" id="CAXKWB010038870">
    <property type="protein sequence ID" value="CAL4152496.1"/>
    <property type="molecule type" value="Genomic_DNA"/>
</dbReference>
<accession>A0AAV2S1F2</accession>
<evidence type="ECO:0000256" key="5">
    <source>
        <dbReference type="ARBA" id="ARBA00012598"/>
    </source>
</evidence>
<dbReference type="FunFam" id="3.10.270.10:FF:000002">
    <property type="entry name" value="Uricase"/>
    <property type="match status" value="1"/>
</dbReference>
<evidence type="ECO:0000256" key="9">
    <source>
        <dbReference type="ARBA" id="ARBA00023140"/>
    </source>
</evidence>
<evidence type="ECO:0000256" key="8">
    <source>
        <dbReference type="ARBA" id="ARBA00023002"/>
    </source>
</evidence>
<dbReference type="GO" id="GO:0006145">
    <property type="term" value="P:purine nucleobase catabolic process"/>
    <property type="evidence" value="ECO:0007669"/>
    <property type="project" value="TreeGrafter"/>
</dbReference>
<dbReference type="PANTHER" id="PTHR42874">
    <property type="entry name" value="URICASE"/>
    <property type="match status" value="1"/>
</dbReference>
<dbReference type="InterPro" id="IPR019842">
    <property type="entry name" value="Uricase_CS"/>
</dbReference>
<dbReference type="GO" id="GO:0019628">
    <property type="term" value="P:urate catabolic process"/>
    <property type="evidence" value="ECO:0007669"/>
    <property type="project" value="TreeGrafter"/>
</dbReference>
<feature type="binding site" evidence="12">
    <location>
        <position position="71"/>
    </location>
    <ligand>
        <name>O2</name>
        <dbReference type="ChEBI" id="CHEBI:15379"/>
    </ligand>
</feature>
<dbReference type="NCBIfam" id="TIGR03383">
    <property type="entry name" value="urate_oxi"/>
    <property type="match status" value="1"/>
</dbReference>
<comment type="subcellular location">
    <subcellularLocation>
        <location evidence="2">Peroxisome</location>
    </subcellularLocation>
</comment>
<feature type="binding site" evidence="12">
    <location>
        <position position="241"/>
    </location>
    <ligand>
        <name>5-hydroxyisourate</name>
        <dbReference type="ChEBI" id="CHEBI:18072"/>
    </ligand>
</feature>
<dbReference type="GO" id="GO:0004846">
    <property type="term" value="F:urate oxidase activity"/>
    <property type="evidence" value="ECO:0007669"/>
    <property type="project" value="UniProtKB-EC"/>
</dbReference>
<dbReference type="InterPro" id="IPR002042">
    <property type="entry name" value="Uricase"/>
</dbReference>
<gene>
    <name evidence="14" type="ORF">MNOR_LOCUS30963</name>
</gene>
<keyword evidence="8 13" id="KW-0560">Oxidoreductase</keyword>
<sequence length="313" mass="35274">MASPQLSAATVTMSESYGWMNRGYGKNHVKLLHVRRDGAVHTIHDFQVNSELTLSTDKDFIEGDNSDIIATDSQKNTIYLLAKKHGITSPETFALQLCEHYFNKYPHVIAVKIDVEEYPWRRTVVDGKAHNHSFVFSPEVTHTCTATQKRGGQKAVVLTTGMEGLRVLKTTQSAFVNFVKDEYRSLPDMDDRVFSTVVTANWTYSSVENIDFGLIWQRILKIVWDKFAGPADIGIFSPSVQHTLYIVQEAVLNEIPKVANIEITMPNKHYFSIDLSKFPKVGCEHNNEVFLPVDKPSGNITAKLGRVDLQSKL</sequence>
<dbReference type="AlphaFoldDB" id="A0AAV2S1F2"/>
<evidence type="ECO:0000256" key="7">
    <source>
        <dbReference type="ARBA" id="ARBA00022631"/>
    </source>
</evidence>
<feature type="active site" description="Charge relay system" evidence="11">
    <location>
        <position position="26"/>
    </location>
</feature>
<comment type="catalytic activity">
    <reaction evidence="10 13">
        <text>urate + O2 + H2O = 5-hydroxyisourate + H2O2</text>
        <dbReference type="Rhea" id="RHEA:21368"/>
        <dbReference type="ChEBI" id="CHEBI:15377"/>
        <dbReference type="ChEBI" id="CHEBI:15379"/>
        <dbReference type="ChEBI" id="CHEBI:16240"/>
        <dbReference type="ChEBI" id="CHEBI:17775"/>
        <dbReference type="ChEBI" id="CHEBI:18072"/>
        <dbReference type="EC" id="1.7.3.3"/>
    </reaction>
</comment>
<feature type="binding site" evidence="12">
    <location>
        <position position="72"/>
    </location>
    <ligand>
        <name>urate</name>
        <dbReference type="ChEBI" id="CHEBI:17775"/>
    </ligand>
</feature>
<evidence type="ECO:0000256" key="3">
    <source>
        <dbReference type="ARBA" id="ARBA00004831"/>
    </source>
</evidence>
<evidence type="ECO:0000256" key="11">
    <source>
        <dbReference type="PIRSR" id="PIRSR000241-1"/>
    </source>
</evidence>
<feature type="non-terminal residue" evidence="14">
    <location>
        <position position="313"/>
    </location>
</feature>
<feature type="binding site" evidence="12">
    <location>
        <position position="241"/>
    </location>
    <ligand>
        <name>urate</name>
        <dbReference type="ChEBI" id="CHEBI:17775"/>
    </ligand>
</feature>
<evidence type="ECO:0000256" key="6">
    <source>
        <dbReference type="ARBA" id="ARBA00017098"/>
    </source>
</evidence>
<feature type="binding site" evidence="12">
    <location>
        <position position="71"/>
    </location>
    <ligand>
        <name>5-hydroxyisourate</name>
        <dbReference type="ChEBI" id="CHEBI:18072"/>
    </ligand>
</feature>
<organism evidence="14 15">
    <name type="scientific">Meganyctiphanes norvegica</name>
    <name type="common">Northern krill</name>
    <name type="synonym">Thysanopoda norvegica</name>
    <dbReference type="NCBI Taxonomy" id="48144"/>
    <lineage>
        <taxon>Eukaryota</taxon>
        <taxon>Metazoa</taxon>
        <taxon>Ecdysozoa</taxon>
        <taxon>Arthropoda</taxon>
        <taxon>Crustacea</taxon>
        <taxon>Multicrustacea</taxon>
        <taxon>Malacostraca</taxon>
        <taxon>Eumalacostraca</taxon>
        <taxon>Eucarida</taxon>
        <taxon>Euphausiacea</taxon>
        <taxon>Euphausiidae</taxon>
        <taxon>Meganyctiphanes</taxon>
    </lineage>
</organism>
<feature type="active site" description="Charge relay system" evidence="11">
    <location>
        <position position="269"/>
    </location>
</feature>
<evidence type="ECO:0000256" key="1">
    <source>
        <dbReference type="ARBA" id="ARBA00003860"/>
    </source>
</evidence>
<dbReference type="Proteomes" id="UP001497623">
    <property type="component" value="Unassembled WGS sequence"/>
</dbReference>
<feature type="binding site" evidence="12">
    <location>
        <position position="192"/>
    </location>
    <ligand>
        <name>urate</name>
        <dbReference type="ChEBI" id="CHEBI:17775"/>
    </ligand>
</feature>
<keyword evidence="7 13" id="KW-0659">Purine metabolism</keyword>
<reference evidence="14 15" key="1">
    <citation type="submission" date="2024-05" db="EMBL/GenBank/DDBJ databases">
        <authorList>
            <person name="Wallberg A."/>
        </authorList>
    </citation>
    <scope>NUCLEOTIDE SEQUENCE [LARGE SCALE GENOMIC DNA]</scope>
</reference>
<comment type="pathway">
    <text evidence="3">Purine metabolism; urate degradation; (S)-allantoin from urate: step 1/3.</text>
</comment>
<comment type="function">
    <text evidence="1 13">Catalyzes the oxidation of uric acid to 5-hydroxyisourate, which is further processed to form (S)-allantoin.</text>
</comment>
<dbReference type="EC" id="1.7.3.3" evidence="5 13"/>
<keyword evidence="15" id="KW-1185">Reference proteome</keyword>
<dbReference type="PANTHER" id="PTHR42874:SF1">
    <property type="entry name" value="URICASE"/>
    <property type="match status" value="1"/>
</dbReference>
<evidence type="ECO:0000256" key="4">
    <source>
        <dbReference type="ARBA" id="ARBA00009760"/>
    </source>
</evidence>
<evidence type="ECO:0000256" key="12">
    <source>
        <dbReference type="PIRSR" id="PIRSR000241-2"/>
    </source>
</evidence>
<evidence type="ECO:0000256" key="2">
    <source>
        <dbReference type="ARBA" id="ARBA00004275"/>
    </source>
</evidence>
<feature type="binding site" evidence="12">
    <location>
        <position position="71"/>
    </location>
    <ligand>
        <name>urate</name>
        <dbReference type="ChEBI" id="CHEBI:17775"/>
    </ligand>
</feature>
<comment type="caution">
    <text evidence="14">The sequence shown here is derived from an EMBL/GenBank/DDBJ whole genome shotgun (WGS) entry which is preliminary data.</text>
</comment>
<name>A0AAV2S1F2_MEGNR</name>
<keyword evidence="9" id="KW-0576">Peroxisome</keyword>
<feature type="binding site" evidence="12">
    <location>
        <position position="175"/>
    </location>
    <ligand>
        <name>urate</name>
        <dbReference type="ChEBI" id="CHEBI:17775"/>
    </ligand>
</feature>
<proteinExistence type="inferred from homology"/>
<evidence type="ECO:0000256" key="10">
    <source>
        <dbReference type="ARBA" id="ARBA00048818"/>
    </source>
</evidence>
<comment type="similarity">
    <text evidence="4 13">Belongs to the uricase family.</text>
</comment>
<feature type="binding site" evidence="12">
    <location>
        <position position="267"/>
    </location>
    <ligand>
        <name>5-hydroxyisourate</name>
        <dbReference type="ChEBI" id="CHEBI:18072"/>
    </ligand>
</feature>
<dbReference type="Pfam" id="PF01014">
    <property type="entry name" value="Uricase"/>
    <property type="match status" value="2"/>
</dbReference>
<protein>
    <recommendedName>
        <fullName evidence="6 13">Uricase</fullName>
        <ecNumber evidence="5 13">1.7.3.3</ecNumber>
    </recommendedName>
</protein>
<dbReference type="PROSITE" id="PS00366">
    <property type="entry name" value="URICASE"/>
    <property type="match status" value="1"/>
</dbReference>
<feature type="binding site" evidence="12">
    <location>
        <position position="267"/>
    </location>
    <ligand>
        <name>urate</name>
        <dbReference type="ChEBI" id="CHEBI:17775"/>
    </ligand>
</feature>
<dbReference type="SUPFAM" id="SSF55620">
    <property type="entry name" value="Tetrahydrobiopterin biosynthesis enzymes-like"/>
    <property type="match status" value="2"/>
</dbReference>
<dbReference type="PRINTS" id="PR00093">
    <property type="entry name" value="URICASE"/>
</dbReference>
<feature type="binding site" evidence="12">
    <location>
        <position position="240"/>
    </location>
    <ligand>
        <name>5-hydroxyisourate</name>
        <dbReference type="ChEBI" id="CHEBI:18072"/>
    </ligand>
</feature>
<feature type="binding site" evidence="12">
    <location>
        <position position="267"/>
    </location>
    <ligand>
        <name>O2</name>
        <dbReference type="ChEBI" id="CHEBI:15379"/>
    </ligand>
</feature>
<dbReference type="PIRSF" id="PIRSF000241">
    <property type="entry name" value="Urate_oxidase"/>
    <property type="match status" value="1"/>
</dbReference>
<feature type="binding site" evidence="12">
    <location>
        <position position="192"/>
    </location>
    <ligand>
        <name>5-hydroxyisourate</name>
        <dbReference type="ChEBI" id="CHEBI:18072"/>
    </ligand>
</feature>
<dbReference type="GO" id="GO:0005777">
    <property type="term" value="C:peroxisome"/>
    <property type="evidence" value="ECO:0007669"/>
    <property type="project" value="UniProtKB-SubCell"/>
</dbReference>
<feature type="binding site" evidence="12">
    <location>
        <position position="175"/>
    </location>
    <ligand>
        <name>5-hydroxyisourate</name>
        <dbReference type="ChEBI" id="CHEBI:18072"/>
    </ligand>
</feature>
<feature type="binding site" evidence="12">
    <location>
        <position position="72"/>
    </location>
    <ligand>
        <name>5-hydroxyisourate</name>
        <dbReference type="ChEBI" id="CHEBI:18072"/>
    </ligand>
</feature>
<evidence type="ECO:0000313" key="14">
    <source>
        <dbReference type="EMBL" id="CAL4152496.1"/>
    </source>
</evidence>
<evidence type="ECO:0000313" key="15">
    <source>
        <dbReference type="Proteomes" id="UP001497623"/>
    </source>
</evidence>
<evidence type="ECO:0000256" key="13">
    <source>
        <dbReference type="RuleBase" id="RU004455"/>
    </source>
</evidence>